<dbReference type="GO" id="GO:0020037">
    <property type="term" value="F:heme binding"/>
    <property type="evidence" value="ECO:0007669"/>
    <property type="project" value="InterPro"/>
</dbReference>
<keyword evidence="3" id="KW-1185">Reference proteome</keyword>
<name>K2IEC7_9GAMM</name>
<gene>
    <name evidence="2" type="ORF">B3C1_16927</name>
</gene>
<feature type="domain" description="Heme NO-binding" evidence="1">
    <location>
        <begin position="3"/>
        <end position="157"/>
    </location>
</feature>
<dbReference type="eggNOG" id="ENOG50349MM">
    <property type="taxonomic scope" value="Bacteria"/>
</dbReference>
<protein>
    <submittedName>
        <fullName evidence="2">Heme NO binding domain-containing protein</fullName>
    </submittedName>
</protein>
<dbReference type="OrthoDB" id="7266652at2"/>
<accession>K2IEC7</accession>
<dbReference type="AlphaFoldDB" id="K2IEC7"/>
<dbReference type="InterPro" id="IPR038158">
    <property type="entry name" value="H-NOX_domain_sf"/>
</dbReference>
<organism evidence="2 3">
    <name type="scientific">Gallaecimonas xiamenensis 3-C-1</name>
    <dbReference type="NCBI Taxonomy" id="745411"/>
    <lineage>
        <taxon>Bacteria</taxon>
        <taxon>Pseudomonadati</taxon>
        <taxon>Pseudomonadota</taxon>
        <taxon>Gammaproteobacteria</taxon>
        <taxon>Enterobacterales</taxon>
        <taxon>Gallaecimonadaceae</taxon>
        <taxon>Gallaecimonas</taxon>
    </lineage>
</organism>
<comment type="caution">
    <text evidence="2">The sequence shown here is derived from an EMBL/GenBank/DDBJ whole genome shotgun (WGS) entry which is preliminary data.</text>
</comment>
<dbReference type="RefSeq" id="WP_008486327.1">
    <property type="nucleotide sequence ID" value="NZ_AMRI01000031.1"/>
</dbReference>
<dbReference type="SUPFAM" id="SSF111126">
    <property type="entry name" value="Ligand-binding domain in the NO signalling and Golgi transport"/>
    <property type="match status" value="1"/>
</dbReference>
<dbReference type="Pfam" id="PF07700">
    <property type="entry name" value="HNOB"/>
    <property type="match status" value="1"/>
</dbReference>
<dbReference type="InterPro" id="IPR011644">
    <property type="entry name" value="Heme_NO-bd"/>
</dbReference>
<reference evidence="2 3" key="1">
    <citation type="journal article" date="2012" name="J. Bacteriol.">
        <title>Genome Sequence of Gallaecimonas xiamenensis Type Strain 3-C-1.</title>
        <authorList>
            <person name="Lai Q."/>
            <person name="Wang L."/>
            <person name="Wang W."/>
            <person name="Shao Z."/>
        </authorList>
    </citation>
    <scope>NUCLEOTIDE SEQUENCE [LARGE SCALE GENOMIC DNA]</scope>
    <source>
        <strain evidence="2 3">3-C-1</strain>
    </source>
</reference>
<dbReference type="Gene3D" id="3.90.1520.10">
    <property type="entry name" value="H-NOX domain"/>
    <property type="match status" value="1"/>
</dbReference>
<evidence type="ECO:0000259" key="1">
    <source>
        <dbReference type="Pfam" id="PF07700"/>
    </source>
</evidence>
<sequence>MVGYIQYVLVNTIRHLGGDVALNAVAARLGLAQLPEFRIDSDYDNAQCLAMIEATGAHFGLDRPALFRLYADQFIIASRRQFPFFYDMAESAEDFLRRQPRIHKTLASSIQDKGTRERVTQKFELLEGSIPMRVRYYSPNKLCGLYEALFYRLLDEYGQSGHLSHDRCQHRGDSYCEFSLYFSGESP</sequence>
<dbReference type="Proteomes" id="UP000006755">
    <property type="component" value="Unassembled WGS sequence"/>
</dbReference>
<evidence type="ECO:0000313" key="2">
    <source>
        <dbReference type="EMBL" id="EKE68401.1"/>
    </source>
</evidence>
<dbReference type="EMBL" id="AMRI01000031">
    <property type="protein sequence ID" value="EKE68401.1"/>
    <property type="molecule type" value="Genomic_DNA"/>
</dbReference>
<dbReference type="STRING" id="745411.B3C1_16927"/>
<dbReference type="InterPro" id="IPR024096">
    <property type="entry name" value="NO_sig/Golgi_transp_ligand-bd"/>
</dbReference>
<evidence type="ECO:0000313" key="3">
    <source>
        <dbReference type="Proteomes" id="UP000006755"/>
    </source>
</evidence>
<proteinExistence type="predicted"/>